<feature type="transmembrane region" description="Helical" evidence="8">
    <location>
        <begin position="339"/>
        <end position="359"/>
    </location>
</feature>
<keyword evidence="3" id="KW-1003">Cell membrane</keyword>
<evidence type="ECO:0000256" key="1">
    <source>
        <dbReference type="ARBA" id="ARBA00004651"/>
    </source>
</evidence>
<sequence length="419" mass="42594">MSATSTTSRRTDAAFWSTAAALLALIAGTEIPTPLYVLYRNRFGLSNTMLTTIFATYALALIPTLLIGGRLADRFGRRRLVVAGLLGAAVGSMLLAMAAGTAGLLAGRAVQGMAVGIATGAATAALVELDTRGGRAASVATSAVAGGGAVGPLLGGLLAQYAPSPSVLSYSIETVALLAIAAAVSTTGDWPLPSGPGTAKPSPRIPPEIRIRFARIGIGVFTAWSVGALYTSVVPSYAVELLGTRNLAVLGAVAFLMLATAAATQSTLRSIPDRIAEPTGFALLIAGLIALVIAFPTQSARWLATSAVLDGIGLGLAFLSTQAELNRIAPPDRRAELSAAFNVCLYCGVAFPVLGVGIAADVTSLFSAVAAFAAVIGTLAALTIGWTLRGRRSPVGRNHAAESSEEGRLAETGCAFDRQ</sequence>
<dbReference type="SUPFAM" id="SSF103473">
    <property type="entry name" value="MFS general substrate transporter"/>
    <property type="match status" value="1"/>
</dbReference>
<dbReference type="InterPro" id="IPR011701">
    <property type="entry name" value="MFS"/>
</dbReference>
<protein>
    <submittedName>
        <fullName evidence="10">MFS transporter</fullName>
    </submittedName>
</protein>
<evidence type="ECO:0000256" key="2">
    <source>
        <dbReference type="ARBA" id="ARBA00022448"/>
    </source>
</evidence>
<feature type="transmembrane region" description="Helical" evidence="8">
    <location>
        <begin position="44"/>
        <end position="68"/>
    </location>
</feature>
<dbReference type="RefSeq" id="WP_167478432.1">
    <property type="nucleotide sequence ID" value="NZ_CP046172.1"/>
</dbReference>
<name>A0A6G9YTA7_9NOCA</name>
<evidence type="ECO:0000256" key="4">
    <source>
        <dbReference type="ARBA" id="ARBA00022692"/>
    </source>
</evidence>
<feature type="region of interest" description="Disordered" evidence="7">
    <location>
        <begin position="392"/>
        <end position="419"/>
    </location>
</feature>
<evidence type="ECO:0000256" key="8">
    <source>
        <dbReference type="SAM" id="Phobius"/>
    </source>
</evidence>
<dbReference type="Gene3D" id="1.20.1250.20">
    <property type="entry name" value="MFS general substrate transporter like domains"/>
    <property type="match status" value="1"/>
</dbReference>
<keyword evidence="2" id="KW-0813">Transport</keyword>
<evidence type="ECO:0000256" key="3">
    <source>
        <dbReference type="ARBA" id="ARBA00022475"/>
    </source>
</evidence>
<feature type="transmembrane region" description="Helical" evidence="8">
    <location>
        <begin position="245"/>
        <end position="263"/>
    </location>
</feature>
<dbReference type="PROSITE" id="PS00216">
    <property type="entry name" value="SUGAR_TRANSPORT_1"/>
    <property type="match status" value="1"/>
</dbReference>
<feature type="transmembrane region" description="Helical" evidence="8">
    <location>
        <begin position="80"/>
        <end position="103"/>
    </location>
</feature>
<evidence type="ECO:0000259" key="9">
    <source>
        <dbReference type="PROSITE" id="PS50850"/>
    </source>
</evidence>
<keyword evidence="11" id="KW-1185">Reference proteome</keyword>
<dbReference type="PANTHER" id="PTHR23517">
    <property type="entry name" value="RESISTANCE PROTEIN MDTM, PUTATIVE-RELATED-RELATED"/>
    <property type="match status" value="1"/>
</dbReference>
<keyword evidence="6 8" id="KW-0472">Membrane</keyword>
<comment type="subcellular location">
    <subcellularLocation>
        <location evidence="1">Cell membrane</location>
        <topology evidence="1">Multi-pass membrane protein</topology>
    </subcellularLocation>
</comment>
<feature type="transmembrane region" description="Helical" evidence="8">
    <location>
        <begin position="213"/>
        <end position="233"/>
    </location>
</feature>
<feature type="transmembrane region" description="Helical" evidence="8">
    <location>
        <begin position="365"/>
        <end position="388"/>
    </location>
</feature>
<dbReference type="PROSITE" id="PS50850">
    <property type="entry name" value="MFS"/>
    <property type="match status" value="1"/>
</dbReference>
<feature type="compositionally biased region" description="Basic and acidic residues" evidence="7">
    <location>
        <begin position="399"/>
        <end position="409"/>
    </location>
</feature>
<dbReference type="Proteomes" id="UP000503540">
    <property type="component" value="Chromosome"/>
</dbReference>
<keyword evidence="5 8" id="KW-1133">Transmembrane helix</keyword>
<feature type="transmembrane region" description="Helical" evidence="8">
    <location>
        <begin position="275"/>
        <end position="295"/>
    </location>
</feature>
<dbReference type="PANTHER" id="PTHR23517:SF13">
    <property type="entry name" value="MAJOR FACILITATOR SUPERFAMILY MFS_1"/>
    <property type="match status" value="1"/>
</dbReference>
<feature type="domain" description="Major facilitator superfamily (MFS) profile" evidence="9">
    <location>
        <begin position="13"/>
        <end position="419"/>
    </location>
</feature>
<evidence type="ECO:0000313" key="11">
    <source>
        <dbReference type="Proteomes" id="UP000503540"/>
    </source>
</evidence>
<dbReference type="Pfam" id="PF07690">
    <property type="entry name" value="MFS_1"/>
    <property type="match status" value="1"/>
</dbReference>
<gene>
    <name evidence="10" type="ORF">F5544_42615</name>
</gene>
<feature type="transmembrane region" description="Helical" evidence="8">
    <location>
        <begin position="109"/>
        <end position="127"/>
    </location>
</feature>
<reference evidence="10 11" key="1">
    <citation type="journal article" date="2019" name="ACS Chem. Biol.">
        <title>Identification and Mobilization of a Cryptic Antibiotic Biosynthesis Gene Locus from a Human-Pathogenic Nocardia Isolate.</title>
        <authorList>
            <person name="Herisse M."/>
            <person name="Ishida K."/>
            <person name="Porter J.L."/>
            <person name="Howden B."/>
            <person name="Hertweck C."/>
            <person name="Stinear T.P."/>
            <person name="Pidot S.J."/>
        </authorList>
    </citation>
    <scope>NUCLEOTIDE SEQUENCE [LARGE SCALE GENOMIC DNA]</scope>
    <source>
        <strain evidence="10 11">AUSMDU00012717</strain>
    </source>
</reference>
<dbReference type="EMBL" id="CP046172">
    <property type="protein sequence ID" value="QIS16331.1"/>
    <property type="molecule type" value="Genomic_DNA"/>
</dbReference>
<dbReference type="InterPro" id="IPR050171">
    <property type="entry name" value="MFS_Transporters"/>
</dbReference>
<dbReference type="InterPro" id="IPR005829">
    <property type="entry name" value="Sugar_transporter_CS"/>
</dbReference>
<dbReference type="GO" id="GO:0022857">
    <property type="term" value="F:transmembrane transporter activity"/>
    <property type="evidence" value="ECO:0007669"/>
    <property type="project" value="InterPro"/>
</dbReference>
<evidence type="ECO:0000256" key="7">
    <source>
        <dbReference type="SAM" id="MobiDB-lite"/>
    </source>
</evidence>
<dbReference type="InterPro" id="IPR020846">
    <property type="entry name" value="MFS_dom"/>
</dbReference>
<evidence type="ECO:0000256" key="5">
    <source>
        <dbReference type="ARBA" id="ARBA00022989"/>
    </source>
</evidence>
<dbReference type="InterPro" id="IPR036259">
    <property type="entry name" value="MFS_trans_sf"/>
</dbReference>
<organism evidence="10 11">
    <name type="scientific">Nocardia arthritidis</name>
    <dbReference type="NCBI Taxonomy" id="228602"/>
    <lineage>
        <taxon>Bacteria</taxon>
        <taxon>Bacillati</taxon>
        <taxon>Actinomycetota</taxon>
        <taxon>Actinomycetes</taxon>
        <taxon>Mycobacteriales</taxon>
        <taxon>Nocardiaceae</taxon>
        <taxon>Nocardia</taxon>
    </lineage>
</organism>
<dbReference type="GO" id="GO:0005886">
    <property type="term" value="C:plasma membrane"/>
    <property type="evidence" value="ECO:0007669"/>
    <property type="project" value="UniProtKB-SubCell"/>
</dbReference>
<evidence type="ECO:0000256" key="6">
    <source>
        <dbReference type="ARBA" id="ARBA00023136"/>
    </source>
</evidence>
<keyword evidence="4 8" id="KW-0812">Transmembrane</keyword>
<feature type="transmembrane region" description="Helical" evidence="8">
    <location>
        <begin position="139"/>
        <end position="162"/>
    </location>
</feature>
<dbReference type="AlphaFoldDB" id="A0A6G9YTA7"/>
<proteinExistence type="predicted"/>
<evidence type="ECO:0000313" key="10">
    <source>
        <dbReference type="EMBL" id="QIS16331.1"/>
    </source>
</evidence>
<accession>A0A6G9YTA7</accession>
<dbReference type="KEGG" id="nah:F5544_42615"/>